<dbReference type="Proteomes" id="UP000708208">
    <property type="component" value="Unassembled WGS sequence"/>
</dbReference>
<dbReference type="EMBL" id="CAJVCH010070272">
    <property type="protein sequence ID" value="CAG7720390.1"/>
    <property type="molecule type" value="Genomic_DNA"/>
</dbReference>
<accession>A0A8J2NZT8</accession>
<dbReference type="AlphaFoldDB" id="A0A8J2NZT8"/>
<reference evidence="1" key="1">
    <citation type="submission" date="2021-06" db="EMBL/GenBank/DDBJ databases">
        <authorList>
            <person name="Hodson N. C."/>
            <person name="Mongue J. A."/>
            <person name="Jaron S. K."/>
        </authorList>
    </citation>
    <scope>NUCLEOTIDE SEQUENCE</scope>
</reference>
<comment type="caution">
    <text evidence="1">The sequence shown here is derived from an EMBL/GenBank/DDBJ whole genome shotgun (WGS) entry which is preliminary data.</text>
</comment>
<proteinExistence type="predicted"/>
<feature type="non-terminal residue" evidence="1">
    <location>
        <position position="49"/>
    </location>
</feature>
<sequence length="49" mass="5551">FVIRDAYGDTQAVSSIEFPLLKKLVKKCPLESVIQVSGIVKMRPDDMQR</sequence>
<evidence type="ECO:0000313" key="1">
    <source>
        <dbReference type="EMBL" id="CAG7720390.1"/>
    </source>
</evidence>
<keyword evidence="2" id="KW-1185">Reference proteome</keyword>
<evidence type="ECO:0000313" key="2">
    <source>
        <dbReference type="Proteomes" id="UP000708208"/>
    </source>
</evidence>
<organism evidence="1 2">
    <name type="scientific">Allacma fusca</name>
    <dbReference type="NCBI Taxonomy" id="39272"/>
    <lineage>
        <taxon>Eukaryota</taxon>
        <taxon>Metazoa</taxon>
        <taxon>Ecdysozoa</taxon>
        <taxon>Arthropoda</taxon>
        <taxon>Hexapoda</taxon>
        <taxon>Collembola</taxon>
        <taxon>Symphypleona</taxon>
        <taxon>Sminthuridae</taxon>
        <taxon>Allacma</taxon>
    </lineage>
</organism>
<protein>
    <submittedName>
        <fullName evidence="1">Uncharacterized protein</fullName>
    </submittedName>
</protein>
<feature type="non-terminal residue" evidence="1">
    <location>
        <position position="1"/>
    </location>
</feature>
<gene>
    <name evidence="1" type="ORF">AFUS01_LOCUS9669</name>
</gene>
<name>A0A8J2NZT8_9HEXA</name>